<evidence type="ECO:0000256" key="1">
    <source>
        <dbReference type="SAM" id="Phobius"/>
    </source>
</evidence>
<keyword evidence="1" id="KW-0472">Membrane</keyword>
<keyword evidence="1" id="KW-1133">Transmembrane helix</keyword>
<sequence>MLKFKLYYDKDAEEAWLREMSLNGWALKKFFLGFYTFEPCEPGEYNYQIDLLDNWSGNKSDYASFMEDLGVEVIEQWWRWVYLRKKAADGPFEMYTDAESKINLYSKIRNFFKIVLVIEVICFFMEFTATIRTGNVIFGIFTVLLGAISLAILNVVWKCKWKIEQFKYEKS</sequence>
<reference evidence="2 3" key="2">
    <citation type="journal article" date="2012" name="J. Bacteriol.">
        <title>Complete genome sequences of Desulfosporosinus orientis DSM765T, Desulfosporosinus youngiae DSM17734T, Desulfosporosinus meridiei DSM13257T, and Desulfosporosinus acidiphilus DSM22704T.</title>
        <authorList>
            <person name="Pester M."/>
            <person name="Brambilla E."/>
            <person name="Alazard D."/>
            <person name="Rattei T."/>
            <person name="Weinmaier T."/>
            <person name="Han J."/>
            <person name="Lucas S."/>
            <person name="Lapidus A."/>
            <person name="Cheng J.F."/>
            <person name="Goodwin L."/>
            <person name="Pitluck S."/>
            <person name="Peters L."/>
            <person name="Ovchinnikova G."/>
            <person name="Teshima H."/>
            <person name="Detter J.C."/>
            <person name="Han C.S."/>
            <person name="Tapia R."/>
            <person name="Land M.L."/>
            <person name="Hauser L."/>
            <person name="Kyrpides N.C."/>
            <person name="Ivanova N.N."/>
            <person name="Pagani I."/>
            <person name="Huntmann M."/>
            <person name="Wei C.L."/>
            <person name="Davenport K.W."/>
            <person name="Daligault H."/>
            <person name="Chain P.S."/>
            <person name="Chen A."/>
            <person name="Mavromatis K."/>
            <person name="Markowitz V."/>
            <person name="Szeto E."/>
            <person name="Mikhailova N."/>
            <person name="Pati A."/>
            <person name="Wagner M."/>
            <person name="Woyke T."/>
            <person name="Ollivier B."/>
            <person name="Klenk H.P."/>
            <person name="Spring S."/>
            <person name="Loy A."/>
        </authorList>
    </citation>
    <scope>NUCLEOTIDE SEQUENCE [LARGE SCALE GENOMIC DNA]</scope>
    <source>
        <strain evidence="3">ATCC 19365 / DSM 765 / NCIMB 8382 / VKM B-1628</strain>
    </source>
</reference>
<protein>
    <recommendedName>
        <fullName evidence="4">DUF2812 domain-containing protein</fullName>
    </recommendedName>
</protein>
<name>G7WHV2_DESOD</name>
<keyword evidence="3" id="KW-1185">Reference proteome</keyword>
<dbReference type="eggNOG" id="ENOG502ZCMD">
    <property type="taxonomic scope" value="Bacteria"/>
</dbReference>
<reference evidence="3" key="1">
    <citation type="submission" date="2011-11" db="EMBL/GenBank/DDBJ databases">
        <title>Complete sequence of Desulfosporosinus orientis DSM 765.</title>
        <authorList>
            <person name="Lucas S."/>
            <person name="Han J."/>
            <person name="Lapidus A."/>
            <person name="Cheng J.-F."/>
            <person name="Goodwin L."/>
            <person name="Pitluck S."/>
            <person name="Peters L."/>
            <person name="Ovchinnikova G."/>
            <person name="Teshima H."/>
            <person name="Detter J.C."/>
            <person name="Han C."/>
            <person name="Tapia R."/>
            <person name="Land M."/>
            <person name="Hauser L."/>
            <person name="Kyrpides N."/>
            <person name="Ivanova N."/>
            <person name="Pagani I."/>
            <person name="Pester M."/>
            <person name="Spring S."/>
            <person name="Ollivier B."/>
            <person name="Rattei T."/>
            <person name="Klenk H.-P."/>
            <person name="Wagner M."/>
            <person name="Loy A."/>
            <person name="Woyke T."/>
        </authorList>
    </citation>
    <scope>NUCLEOTIDE SEQUENCE [LARGE SCALE GENOMIC DNA]</scope>
    <source>
        <strain evidence="3">ATCC 19365 / DSM 765 / NCIMB 8382 / VKM B-1628</strain>
    </source>
</reference>
<dbReference type="HOGENOM" id="CLU_101727_0_1_9"/>
<evidence type="ECO:0008006" key="4">
    <source>
        <dbReference type="Google" id="ProtNLM"/>
    </source>
</evidence>
<dbReference type="EMBL" id="CP003108">
    <property type="protein sequence ID" value="AET69664.1"/>
    <property type="molecule type" value="Genomic_DNA"/>
</dbReference>
<feature type="transmembrane region" description="Helical" evidence="1">
    <location>
        <begin position="137"/>
        <end position="157"/>
    </location>
</feature>
<dbReference type="OrthoDB" id="8757095at2"/>
<dbReference type="Proteomes" id="UP000006346">
    <property type="component" value="Chromosome"/>
</dbReference>
<evidence type="ECO:0000313" key="2">
    <source>
        <dbReference type="EMBL" id="AET69664.1"/>
    </source>
</evidence>
<organism evidence="2 3">
    <name type="scientific">Desulfosporosinus orientis (strain ATCC 19365 / DSM 765 / NCIMB 8382 / VKM B-1628 / Singapore I)</name>
    <name type="common">Desulfotomaculum orientis</name>
    <dbReference type="NCBI Taxonomy" id="768706"/>
    <lineage>
        <taxon>Bacteria</taxon>
        <taxon>Bacillati</taxon>
        <taxon>Bacillota</taxon>
        <taxon>Clostridia</taxon>
        <taxon>Eubacteriales</taxon>
        <taxon>Desulfitobacteriaceae</taxon>
        <taxon>Desulfosporosinus</taxon>
    </lineage>
</organism>
<dbReference type="RefSeq" id="WP_014186471.1">
    <property type="nucleotide sequence ID" value="NC_016584.1"/>
</dbReference>
<evidence type="ECO:0000313" key="3">
    <source>
        <dbReference type="Proteomes" id="UP000006346"/>
    </source>
</evidence>
<accession>G7WHV2</accession>
<gene>
    <name evidence="2" type="ordered locus">Desor_4230</name>
</gene>
<dbReference type="InterPro" id="IPR021359">
    <property type="entry name" value="DUF2812"/>
</dbReference>
<proteinExistence type="predicted"/>
<dbReference type="AlphaFoldDB" id="G7WHV2"/>
<dbReference type="PATRIC" id="fig|768706.3.peg.4289"/>
<dbReference type="STRING" id="768706.Desor_4230"/>
<keyword evidence="1" id="KW-0812">Transmembrane</keyword>
<dbReference type="Pfam" id="PF11193">
    <property type="entry name" value="DUF2812"/>
    <property type="match status" value="1"/>
</dbReference>
<feature type="transmembrane region" description="Helical" evidence="1">
    <location>
        <begin position="111"/>
        <end position="131"/>
    </location>
</feature>
<dbReference type="KEGG" id="dor:Desor_4230"/>